<evidence type="ECO:0000259" key="9">
    <source>
        <dbReference type="PROSITE" id="PS51460"/>
    </source>
</evidence>
<proteinExistence type="predicted"/>
<feature type="compositionally biased region" description="Pro residues" evidence="7">
    <location>
        <begin position="1944"/>
        <end position="1955"/>
    </location>
</feature>
<keyword evidence="11" id="KW-1185">Reference proteome</keyword>
<dbReference type="Pfam" id="PF02187">
    <property type="entry name" value="GAS2"/>
    <property type="match status" value="1"/>
</dbReference>
<dbReference type="EMBL" id="JAHDVG010000474">
    <property type="protein sequence ID" value="KAH1176690.1"/>
    <property type="molecule type" value="Genomic_DNA"/>
</dbReference>
<keyword evidence="3" id="KW-0479">Metal-binding</keyword>
<feature type="domain" description="EF-hand" evidence="8">
    <location>
        <begin position="1735"/>
        <end position="1770"/>
    </location>
</feature>
<dbReference type="Gene3D" id="1.10.238.10">
    <property type="entry name" value="EF-hand"/>
    <property type="match status" value="1"/>
</dbReference>
<evidence type="ECO:0000259" key="8">
    <source>
        <dbReference type="PROSITE" id="PS50222"/>
    </source>
</evidence>
<dbReference type="Gene3D" id="1.20.58.60">
    <property type="match status" value="13"/>
</dbReference>
<dbReference type="Gene3D" id="3.30.920.20">
    <property type="entry name" value="Gas2-like domain"/>
    <property type="match status" value="1"/>
</dbReference>
<organism evidence="10 11">
    <name type="scientific">Mauremys mutica</name>
    <name type="common">yellowpond turtle</name>
    <dbReference type="NCBI Taxonomy" id="74926"/>
    <lineage>
        <taxon>Eukaryota</taxon>
        <taxon>Metazoa</taxon>
        <taxon>Chordata</taxon>
        <taxon>Craniata</taxon>
        <taxon>Vertebrata</taxon>
        <taxon>Euteleostomi</taxon>
        <taxon>Archelosauria</taxon>
        <taxon>Testudinata</taxon>
        <taxon>Testudines</taxon>
        <taxon>Cryptodira</taxon>
        <taxon>Durocryptodira</taxon>
        <taxon>Testudinoidea</taxon>
        <taxon>Geoemydidae</taxon>
        <taxon>Geoemydinae</taxon>
        <taxon>Mauremys</taxon>
    </lineage>
</organism>
<evidence type="ECO:0008006" key="12">
    <source>
        <dbReference type="Google" id="ProtNLM"/>
    </source>
</evidence>
<dbReference type="InterPro" id="IPR036534">
    <property type="entry name" value="GAR_dom_sf"/>
</dbReference>
<keyword evidence="4" id="KW-0106">Calcium</keyword>
<dbReference type="GO" id="GO:0005737">
    <property type="term" value="C:cytoplasm"/>
    <property type="evidence" value="ECO:0007669"/>
    <property type="project" value="TreeGrafter"/>
</dbReference>
<dbReference type="InterPro" id="IPR018247">
    <property type="entry name" value="EF_Hand_1_Ca_BS"/>
</dbReference>
<dbReference type="Proteomes" id="UP000827986">
    <property type="component" value="Unassembled WGS sequence"/>
</dbReference>
<feature type="domain" description="EF-hand" evidence="8">
    <location>
        <begin position="1699"/>
        <end position="1734"/>
    </location>
</feature>
<dbReference type="SMART" id="SM00243">
    <property type="entry name" value="GAS2"/>
    <property type="match status" value="1"/>
</dbReference>
<dbReference type="GO" id="GO:0042060">
    <property type="term" value="P:wound healing"/>
    <property type="evidence" value="ECO:0007669"/>
    <property type="project" value="TreeGrafter"/>
</dbReference>
<keyword evidence="5" id="KW-0206">Cytoskeleton</keyword>
<feature type="domain" description="GAR" evidence="9">
    <location>
        <begin position="1775"/>
        <end position="1847"/>
    </location>
</feature>
<evidence type="ECO:0000256" key="3">
    <source>
        <dbReference type="ARBA" id="ARBA00022723"/>
    </source>
</evidence>
<feature type="compositionally biased region" description="Low complexity" evidence="7">
    <location>
        <begin position="1894"/>
        <end position="1909"/>
    </location>
</feature>
<dbReference type="CDD" id="cd00176">
    <property type="entry name" value="SPEC"/>
    <property type="match status" value="6"/>
</dbReference>
<dbReference type="InterPro" id="IPR003108">
    <property type="entry name" value="GAR_dom"/>
</dbReference>
<dbReference type="InterPro" id="IPR002048">
    <property type="entry name" value="EF_hand_dom"/>
</dbReference>
<dbReference type="SUPFAM" id="SSF47473">
    <property type="entry name" value="EF-hand"/>
    <property type="match status" value="1"/>
</dbReference>
<feature type="coiled-coil region" evidence="6">
    <location>
        <begin position="708"/>
        <end position="735"/>
    </location>
</feature>
<dbReference type="FunFam" id="3.30.920.20:FF:000001">
    <property type="entry name" value="Microtubule-actin cross-linking factor 1"/>
    <property type="match status" value="1"/>
</dbReference>
<dbReference type="FunFam" id="1.20.58.60:FF:000001">
    <property type="entry name" value="Microtubule-actin cross-linking factor 1"/>
    <property type="match status" value="3"/>
</dbReference>
<evidence type="ECO:0000313" key="11">
    <source>
        <dbReference type="Proteomes" id="UP000827986"/>
    </source>
</evidence>
<keyword evidence="6" id="KW-0175">Coiled coil</keyword>
<dbReference type="GO" id="GO:0005509">
    <property type="term" value="F:calcium ion binding"/>
    <property type="evidence" value="ECO:0007669"/>
    <property type="project" value="InterPro"/>
</dbReference>
<dbReference type="SMART" id="SM00150">
    <property type="entry name" value="SPEC"/>
    <property type="match status" value="13"/>
</dbReference>
<evidence type="ECO:0000256" key="2">
    <source>
        <dbReference type="ARBA" id="ARBA00022490"/>
    </source>
</evidence>
<reference evidence="10" key="1">
    <citation type="submission" date="2021-09" db="EMBL/GenBank/DDBJ databases">
        <title>The genome of Mauremys mutica provides insights into the evolution of semi-aquatic lifestyle.</title>
        <authorList>
            <person name="Gong S."/>
            <person name="Gao Y."/>
        </authorList>
    </citation>
    <scope>NUCLEOTIDE SEQUENCE</scope>
    <source>
        <strain evidence="10">MM-2020</strain>
        <tissue evidence="10">Muscle</tissue>
    </source>
</reference>
<feature type="region of interest" description="Disordered" evidence="7">
    <location>
        <begin position="1619"/>
        <end position="1638"/>
    </location>
</feature>
<dbReference type="PROSITE" id="PS51460">
    <property type="entry name" value="GAR"/>
    <property type="match status" value="1"/>
</dbReference>
<evidence type="ECO:0000256" key="4">
    <source>
        <dbReference type="ARBA" id="ARBA00022837"/>
    </source>
</evidence>
<dbReference type="GO" id="GO:0005882">
    <property type="term" value="C:intermediate filament"/>
    <property type="evidence" value="ECO:0007669"/>
    <property type="project" value="TreeGrafter"/>
</dbReference>
<dbReference type="PANTHER" id="PTHR23169:SF33">
    <property type="entry name" value="MICROTUBULE-ACTIN CROSS-LINKING FACTOR 1, ISOFORMS 1_2_3_5"/>
    <property type="match status" value="1"/>
</dbReference>
<dbReference type="CDD" id="cd00051">
    <property type="entry name" value="EFh"/>
    <property type="match status" value="1"/>
</dbReference>
<dbReference type="GO" id="GO:0045104">
    <property type="term" value="P:intermediate filament cytoskeleton organization"/>
    <property type="evidence" value="ECO:0007669"/>
    <property type="project" value="InterPro"/>
</dbReference>
<dbReference type="PROSITE" id="PS00018">
    <property type="entry name" value="EF_HAND_1"/>
    <property type="match status" value="2"/>
</dbReference>
<dbReference type="SUPFAM" id="SSF46966">
    <property type="entry name" value="Spectrin repeat"/>
    <property type="match status" value="10"/>
</dbReference>
<dbReference type="SUPFAM" id="SSF143575">
    <property type="entry name" value="GAS2 domain-like"/>
    <property type="match status" value="1"/>
</dbReference>
<comment type="subcellular location">
    <subcellularLocation>
        <location evidence="1">Cytoplasm</location>
        <location evidence="1">Cytoskeleton</location>
    </subcellularLocation>
</comment>
<evidence type="ECO:0000256" key="1">
    <source>
        <dbReference type="ARBA" id="ARBA00004245"/>
    </source>
</evidence>
<feature type="region of interest" description="Disordered" evidence="7">
    <location>
        <begin position="62"/>
        <end position="85"/>
    </location>
</feature>
<accession>A0A9D3XCU2</accession>
<dbReference type="InterPro" id="IPR018159">
    <property type="entry name" value="Spectrin/alpha-actinin"/>
</dbReference>
<dbReference type="GO" id="GO:0005886">
    <property type="term" value="C:plasma membrane"/>
    <property type="evidence" value="ECO:0007669"/>
    <property type="project" value="UniProtKB-SubCell"/>
</dbReference>
<keyword evidence="2" id="KW-0963">Cytoplasm</keyword>
<dbReference type="Pfam" id="PF00435">
    <property type="entry name" value="Spectrin"/>
    <property type="match status" value="6"/>
</dbReference>
<name>A0A9D3XCU2_9SAUR</name>
<comment type="caution">
    <text evidence="10">The sequence shown here is derived from an EMBL/GenBank/DDBJ whole genome shotgun (WGS) entry which is preliminary data.</text>
</comment>
<dbReference type="InterPro" id="IPR002017">
    <property type="entry name" value="Spectrin_repeat"/>
</dbReference>
<dbReference type="SMART" id="SM00054">
    <property type="entry name" value="EFh"/>
    <property type="match status" value="2"/>
</dbReference>
<protein>
    <recommendedName>
        <fullName evidence="12">MACF1</fullName>
    </recommendedName>
</protein>
<evidence type="ECO:0000313" key="10">
    <source>
        <dbReference type="EMBL" id="KAH1176690.1"/>
    </source>
</evidence>
<dbReference type="PANTHER" id="PTHR23169">
    <property type="entry name" value="ENVOPLAKIN"/>
    <property type="match status" value="1"/>
</dbReference>
<dbReference type="InterPro" id="IPR043197">
    <property type="entry name" value="Plakin"/>
</dbReference>
<evidence type="ECO:0000256" key="7">
    <source>
        <dbReference type="SAM" id="MobiDB-lite"/>
    </source>
</evidence>
<sequence length="1955" mass="221094">QKLFAVDDAGLSGTSPETPTPGPEGLERDWKRSEWQAWRLGVREQLLALRRWLDAMEKRLPALPHGDPGPEGALRAVTLPEGSPSAEQAQDTLETLLTWVADMEDLVGNQKPPSSEVKVLKAQLQEQKLLKRLLEERRPRVECVLQDRRLPREHAARTNAQEASGGLSDLQEKWGELIQKANARHSCLERILPAAQHFQESVDSFQEWLSATERRLAQLWQANGCVAQLQAAHQQSQGLCEEIRSRLGDLEQALERGQQVLELVTGEEAQLAQEKMESLKMRYLIMGQSSGDIQHRLAQTLEASSHVDSAQEDLALWLGRMEKELASGDSQPADGPHPVSASDREKFEQVLGAEHAHLARLGQHLEELRQVQLDAQAICSQLSAQQLLSAEILHHRGLVERLLGISDPLLRAWPLPSHQHPQPSAQSLQEQAERLFLESAACAVQLERAQALLAQLAEAHDELTPWLEETQLVAARLSPDAISWEAFKEQQDLLQCLREALAEHRPLMGKLQRVSAQLAELSPEQGAPFQQRCQAAEEQYGSIREHVRQAATVLEDAIPRYSQLTERMDFLLESLERLQGRVQNPAVVRGDAAHLREQICENSLALGELEKLGVTLETVRSQGAELLASMQMAHADTAAKVIQERTEQLCSQWRCLRGQAEERERWLRGLLALAERFWQGLAELAVSLTDTQQMVLDLEEADSDPEAVRARLCTMQALREEIDALQNDLDTLGILGVELMSSCGDSDKPDVTKSLDDLYSSWHSLSKVWTERQGRLQEQLQASLRYQEAMQGLCDWLATAELRMAEEFLVGGDLELVRQQLAELKEFKRELYQCKVDVESLRHHAGAEDRGPPALLSDFRQRWDCLEEEIVSRQHQLEAALLGLGQFQNQLEELLQWISHTAEQLQGRTPLSLDLQSCEIELAKHKVLRNDVMSHARTVQSVNEAGQGLLLSSLGDSTDALQCSLQQLNQRWDFVRSETESRQLELENNLSQVQDVTLEIMDLLQWLEHVELRLFFSKPVWDHPETTKEKLAAHLELAKELESKQQAYNSVRDRLQRLLASCSLPRACSTEHSLRILQQKWESVHSQVQERKERLAEGLTLSTDFHSTAQELLQWLGQTEESLSAPEPPSFLLETVLRQVQEHKALLKEVTARGEQLSSLEAVAARLKEVSRKQDCAVIQSLVLTAKERVAKVLRCTGERGAALEDARKRAKQFSESRQLLLDWMDEVEQTLEISGDAAMSQEEIKCQLAEHKEFQKLLRAKRPVYEATLRSGRLLREKAQLAEDVQPLEELLGELKERWDDVGGRAVERQHKLEESLLFSGKFTDALQALLDWLYRAEPQLCEEVPVGGDRDLVSDLMDKHKAFQKELGKRASCIKMLKRSVRDLTRGSSSVNSQWLQKQMEELSGRWDLICKLSISKQGRLEASLQQAEEFHTLVRSFLAHLAESEKTLRHGVFPEEEAAMRECQSQLQELMQTLQCQQLELECITSLGEEILSACHPDSVVTIKSWITVAKSRFQEVLSWAQQQGERLQAQTARLAAEREEMGRLVDWIAAAEESLSLRDQETLPDDAQQLEELSSQHVEFMEELNRKQPDVEKVTKSCKRKLAPELGPPATRRLAAGRRSAVKPPRTTPQVPLIDLEPQSPPMAQLLHRWQQLWLLALDRQYRLQSALQRLREVEEFAHFDFGVWRKRYMQWISHRKSRILDVFRGIDRDQDGRISQREFVQSVLSSKFPTNVLEMSAVASIFDMNSDGFIDYYEFVSALQPSRDPLRRVADADQIQDEVNRQVAQCNCAKRFQVEQISANRYRFGESQQLRMVRILRSTLMVRVGGGWIALDEFLVKNDPCRVKGRTNLKINEKYLSPDALGAVTACAGSQSAPPSKVLSPSRSNSSLSLYSSASAPSSPLARKAVLRRTRSGDRCPRSSLLADGAELSFSAPQASTEPAPPEPPEGPPT</sequence>
<evidence type="ECO:0000256" key="5">
    <source>
        <dbReference type="ARBA" id="ARBA00023212"/>
    </source>
</evidence>
<feature type="region of interest" description="Disordered" evidence="7">
    <location>
        <begin position="1894"/>
        <end position="1955"/>
    </location>
</feature>
<feature type="region of interest" description="Disordered" evidence="7">
    <location>
        <begin position="1"/>
        <end position="29"/>
    </location>
</feature>
<evidence type="ECO:0000256" key="6">
    <source>
        <dbReference type="SAM" id="Coils"/>
    </source>
</evidence>
<feature type="non-terminal residue" evidence="10">
    <location>
        <position position="1955"/>
    </location>
</feature>
<dbReference type="GO" id="GO:0008017">
    <property type="term" value="F:microtubule binding"/>
    <property type="evidence" value="ECO:0007669"/>
    <property type="project" value="InterPro"/>
</dbReference>
<dbReference type="InterPro" id="IPR011992">
    <property type="entry name" value="EF-hand-dom_pair"/>
</dbReference>
<gene>
    <name evidence="10" type="ORF">KIL84_010392</name>
</gene>
<dbReference type="PROSITE" id="PS50222">
    <property type="entry name" value="EF_HAND_2"/>
    <property type="match status" value="2"/>
</dbReference>
<dbReference type="Pfam" id="PF13499">
    <property type="entry name" value="EF-hand_7"/>
    <property type="match status" value="1"/>
</dbReference>
<dbReference type="GO" id="GO:0005198">
    <property type="term" value="F:structural molecule activity"/>
    <property type="evidence" value="ECO:0007669"/>
    <property type="project" value="TreeGrafter"/>
</dbReference>